<protein>
    <submittedName>
        <fullName evidence="2">Uncharacterized protein</fullName>
    </submittedName>
</protein>
<accession>W1JB65</accession>
<evidence type="ECO:0000313" key="2">
    <source>
        <dbReference type="EMBL" id="CDL87146.1"/>
    </source>
</evidence>
<dbReference type="Proteomes" id="UP000019197">
    <property type="component" value="Unassembled WGS sequence"/>
</dbReference>
<gene>
    <name evidence="2" type="ORF">XCR1_840106</name>
</gene>
<dbReference type="AlphaFoldDB" id="W1JB65"/>
<comment type="caution">
    <text evidence="2">The sequence shown here is derived from an EMBL/GenBank/DDBJ whole genome shotgun (WGS) entry which is preliminary data.</text>
</comment>
<reference evidence="2 3" key="1">
    <citation type="submission" date="2013-11" db="EMBL/GenBank/DDBJ databases">
        <title>Draft genome sequence and annotation of the entomopathogenic bacterium, Xenorhabdus cabanillasi strain JM26.</title>
        <authorList>
            <person name="Gualtieri M."/>
            <person name="Ogier J.C."/>
            <person name="Pages S."/>
            <person name="Givaudan A."/>
            <person name="Gaudriault S."/>
        </authorList>
    </citation>
    <scope>NUCLEOTIDE SEQUENCE [LARGE SCALE GENOMIC DNA]</scope>
    <source>
        <strain evidence="2 3">JM26</strain>
    </source>
</reference>
<evidence type="ECO:0000256" key="1">
    <source>
        <dbReference type="SAM" id="MobiDB-lite"/>
    </source>
</evidence>
<proteinExistence type="predicted"/>
<name>W1JB65_9GAMM</name>
<organism evidence="2 3">
    <name type="scientific">Xenorhabdus cabanillasii JM26</name>
    <dbReference type="NCBI Taxonomy" id="1427517"/>
    <lineage>
        <taxon>Bacteria</taxon>
        <taxon>Pseudomonadati</taxon>
        <taxon>Pseudomonadota</taxon>
        <taxon>Gammaproteobacteria</taxon>
        <taxon>Enterobacterales</taxon>
        <taxon>Morganellaceae</taxon>
        <taxon>Xenorhabdus</taxon>
    </lineage>
</organism>
<sequence length="98" mass="11134">MLVERNDVQRFKRILRSFKSAPDSILLLPSHELEKGHSTSHKGEKTQAIGGSYDRRYQGPQHDEAVMFKLGHYSPPIPTSVQDFSKMQPRLAAQFGQP</sequence>
<feature type="compositionally biased region" description="Basic and acidic residues" evidence="1">
    <location>
        <begin position="35"/>
        <end position="45"/>
    </location>
</feature>
<evidence type="ECO:0000313" key="3">
    <source>
        <dbReference type="Proteomes" id="UP000019197"/>
    </source>
</evidence>
<dbReference type="EMBL" id="CBXE010000480">
    <property type="protein sequence ID" value="CDL87146.1"/>
    <property type="molecule type" value="Genomic_DNA"/>
</dbReference>
<feature type="region of interest" description="Disordered" evidence="1">
    <location>
        <begin position="35"/>
        <end position="57"/>
    </location>
</feature>